<dbReference type="InterPro" id="IPR046350">
    <property type="entry name" value="Cystatin_sf"/>
</dbReference>
<name>A0AAV1CKG9_OLDCO</name>
<evidence type="ECO:0000313" key="2">
    <source>
        <dbReference type="EMBL" id="CAI9095851.1"/>
    </source>
</evidence>
<accession>A0AAV1CKG9</accession>
<dbReference type="EMBL" id="OX459119">
    <property type="protein sequence ID" value="CAI9095851.1"/>
    <property type="molecule type" value="Genomic_DNA"/>
</dbReference>
<dbReference type="Gene3D" id="3.10.450.10">
    <property type="match status" value="1"/>
</dbReference>
<dbReference type="AlphaFoldDB" id="A0AAV1CKG9"/>
<evidence type="ECO:0000313" key="3">
    <source>
        <dbReference type="Proteomes" id="UP001161247"/>
    </source>
</evidence>
<organism evidence="2 3">
    <name type="scientific">Oldenlandia corymbosa var. corymbosa</name>
    <dbReference type="NCBI Taxonomy" id="529605"/>
    <lineage>
        <taxon>Eukaryota</taxon>
        <taxon>Viridiplantae</taxon>
        <taxon>Streptophyta</taxon>
        <taxon>Embryophyta</taxon>
        <taxon>Tracheophyta</taxon>
        <taxon>Spermatophyta</taxon>
        <taxon>Magnoliopsida</taxon>
        <taxon>eudicotyledons</taxon>
        <taxon>Gunneridae</taxon>
        <taxon>Pentapetalae</taxon>
        <taxon>asterids</taxon>
        <taxon>lamiids</taxon>
        <taxon>Gentianales</taxon>
        <taxon>Rubiaceae</taxon>
        <taxon>Rubioideae</taxon>
        <taxon>Spermacoceae</taxon>
        <taxon>Hedyotis-Oldenlandia complex</taxon>
        <taxon>Oldenlandia</taxon>
    </lineage>
</organism>
<reference evidence="2" key="1">
    <citation type="submission" date="2023-03" db="EMBL/GenBank/DDBJ databases">
        <authorList>
            <person name="Julca I."/>
        </authorList>
    </citation>
    <scope>NUCLEOTIDE SEQUENCE</scope>
</reference>
<dbReference type="Proteomes" id="UP001161247">
    <property type="component" value="Chromosome 2"/>
</dbReference>
<gene>
    <name evidence="2" type="ORF">OLC1_LOCUS6735</name>
</gene>
<sequence>MASFHLQSLLKVVFAVSCLLFAAGIAGADICGSPGDGYTEQDPKSVLSVYLGRFAVKRHNFINNTNLEYQNVAKLLSKPLLNGVIFKHIINIQAKDGGQSHQYYACLEEWKLELVVELQSFRQL</sequence>
<keyword evidence="1" id="KW-0732">Signal</keyword>
<feature type="chain" id="PRO_5043841429" evidence="1">
    <location>
        <begin position="29"/>
        <end position="124"/>
    </location>
</feature>
<keyword evidence="3" id="KW-1185">Reference proteome</keyword>
<protein>
    <submittedName>
        <fullName evidence="2">OLC1v1031877C1</fullName>
    </submittedName>
</protein>
<proteinExistence type="predicted"/>
<feature type="signal peptide" evidence="1">
    <location>
        <begin position="1"/>
        <end position="28"/>
    </location>
</feature>
<dbReference type="SUPFAM" id="SSF54403">
    <property type="entry name" value="Cystatin/monellin"/>
    <property type="match status" value="1"/>
</dbReference>
<evidence type="ECO:0000256" key="1">
    <source>
        <dbReference type="SAM" id="SignalP"/>
    </source>
</evidence>